<organism evidence="3 4">
    <name type="scientific">Macrolepiota fuliginosa MF-IS2</name>
    <dbReference type="NCBI Taxonomy" id="1400762"/>
    <lineage>
        <taxon>Eukaryota</taxon>
        <taxon>Fungi</taxon>
        <taxon>Dikarya</taxon>
        <taxon>Basidiomycota</taxon>
        <taxon>Agaricomycotina</taxon>
        <taxon>Agaricomycetes</taxon>
        <taxon>Agaricomycetidae</taxon>
        <taxon>Agaricales</taxon>
        <taxon>Agaricineae</taxon>
        <taxon>Agaricaceae</taxon>
        <taxon>Macrolepiota</taxon>
    </lineage>
</organism>
<evidence type="ECO:0000256" key="1">
    <source>
        <dbReference type="SAM" id="Phobius"/>
    </source>
</evidence>
<dbReference type="InterPro" id="IPR045339">
    <property type="entry name" value="DUF6534"/>
</dbReference>
<dbReference type="Proteomes" id="UP000807342">
    <property type="component" value="Unassembled WGS sequence"/>
</dbReference>
<sequence length="323" mass="35964">MSVTDEISRTLGAAFFTFVCGCVLYGVTLSQVYQYFKVYPEDERVLKVAVALICLVDSLHSAFSIHMMWSWTVKGLGDDIASARVIWSIKAVGYLHVFMMLFVQGIYLSRIYIFTRKSVEIGELTSIFVRISTMIGGLLALSAVVVFLIELQKVEVLLDFASGAKWIIYFVFSVTCAIDIGITVGMCFVLNRSKVRIRGVHLASNVVLSKIIIFFISSGLLTTIIAIVYMILYAALPDVLLFVAATFSTSKLYANSVLAMINGRRHLRSEFMRPRDLELSEMHFNPRDTGESSFSMGLSPIREKKLTGKRGRSTSDIGSMTVS</sequence>
<evidence type="ECO:0000259" key="2">
    <source>
        <dbReference type="Pfam" id="PF20152"/>
    </source>
</evidence>
<feature type="transmembrane region" description="Helical" evidence="1">
    <location>
        <begin position="48"/>
        <end position="71"/>
    </location>
</feature>
<keyword evidence="4" id="KW-1185">Reference proteome</keyword>
<feature type="domain" description="DUF6534" evidence="2">
    <location>
        <begin position="176"/>
        <end position="266"/>
    </location>
</feature>
<keyword evidence="1" id="KW-1133">Transmembrane helix</keyword>
<evidence type="ECO:0000313" key="3">
    <source>
        <dbReference type="EMBL" id="KAF9443604.1"/>
    </source>
</evidence>
<feature type="transmembrane region" description="Helical" evidence="1">
    <location>
        <begin position="169"/>
        <end position="190"/>
    </location>
</feature>
<feature type="transmembrane region" description="Helical" evidence="1">
    <location>
        <begin position="91"/>
        <end position="115"/>
    </location>
</feature>
<reference evidence="3" key="1">
    <citation type="submission" date="2020-11" db="EMBL/GenBank/DDBJ databases">
        <authorList>
            <consortium name="DOE Joint Genome Institute"/>
            <person name="Ahrendt S."/>
            <person name="Riley R."/>
            <person name="Andreopoulos W."/>
            <person name="Labutti K."/>
            <person name="Pangilinan J."/>
            <person name="Ruiz-Duenas F.J."/>
            <person name="Barrasa J.M."/>
            <person name="Sanchez-Garcia M."/>
            <person name="Camarero S."/>
            <person name="Miyauchi S."/>
            <person name="Serrano A."/>
            <person name="Linde D."/>
            <person name="Babiker R."/>
            <person name="Drula E."/>
            <person name="Ayuso-Fernandez I."/>
            <person name="Pacheco R."/>
            <person name="Padilla G."/>
            <person name="Ferreira P."/>
            <person name="Barriuso J."/>
            <person name="Kellner H."/>
            <person name="Castanera R."/>
            <person name="Alfaro M."/>
            <person name="Ramirez L."/>
            <person name="Pisabarro A.G."/>
            <person name="Kuo A."/>
            <person name="Tritt A."/>
            <person name="Lipzen A."/>
            <person name="He G."/>
            <person name="Yan M."/>
            <person name="Ng V."/>
            <person name="Cullen D."/>
            <person name="Martin F."/>
            <person name="Rosso M.-N."/>
            <person name="Henrissat B."/>
            <person name="Hibbett D."/>
            <person name="Martinez A.T."/>
            <person name="Grigoriev I.V."/>
        </authorList>
    </citation>
    <scope>NUCLEOTIDE SEQUENCE</scope>
    <source>
        <strain evidence="3">MF-IS2</strain>
    </source>
</reference>
<dbReference type="PANTHER" id="PTHR40465">
    <property type="entry name" value="CHROMOSOME 1, WHOLE GENOME SHOTGUN SEQUENCE"/>
    <property type="match status" value="1"/>
</dbReference>
<accession>A0A9P6BZG2</accession>
<comment type="caution">
    <text evidence="3">The sequence shown here is derived from an EMBL/GenBank/DDBJ whole genome shotgun (WGS) entry which is preliminary data.</text>
</comment>
<dbReference type="PANTHER" id="PTHR40465:SF1">
    <property type="entry name" value="DUF6534 DOMAIN-CONTAINING PROTEIN"/>
    <property type="match status" value="1"/>
</dbReference>
<feature type="transmembrane region" description="Helical" evidence="1">
    <location>
        <begin position="127"/>
        <end position="149"/>
    </location>
</feature>
<gene>
    <name evidence="3" type="ORF">P691DRAFT_808715</name>
</gene>
<feature type="transmembrane region" description="Helical" evidence="1">
    <location>
        <begin position="211"/>
        <end position="233"/>
    </location>
</feature>
<keyword evidence="1" id="KW-0812">Transmembrane</keyword>
<protein>
    <recommendedName>
        <fullName evidence="2">DUF6534 domain-containing protein</fullName>
    </recommendedName>
</protein>
<dbReference type="Pfam" id="PF20152">
    <property type="entry name" value="DUF6534"/>
    <property type="match status" value="1"/>
</dbReference>
<feature type="transmembrane region" description="Helical" evidence="1">
    <location>
        <begin position="12"/>
        <end position="36"/>
    </location>
</feature>
<dbReference type="EMBL" id="MU151454">
    <property type="protein sequence ID" value="KAF9443604.1"/>
    <property type="molecule type" value="Genomic_DNA"/>
</dbReference>
<keyword evidence="1" id="KW-0472">Membrane</keyword>
<dbReference type="OrthoDB" id="3270417at2759"/>
<name>A0A9P6BZG2_9AGAR</name>
<proteinExistence type="predicted"/>
<evidence type="ECO:0000313" key="4">
    <source>
        <dbReference type="Proteomes" id="UP000807342"/>
    </source>
</evidence>
<feature type="transmembrane region" description="Helical" evidence="1">
    <location>
        <begin position="239"/>
        <end position="263"/>
    </location>
</feature>
<dbReference type="AlphaFoldDB" id="A0A9P6BZG2"/>